<proteinExistence type="predicted"/>
<sequence>MSNKNRSEMNKIEIPKELSDRSRIGIEKAKMEIGKSNKKKWLAFATPGIAAIIALGIAGPGLLSNKPPENPVIQTVKTSHAFDVTDPQRLVGWADNVFVGKVIKMSGTSEERGMLETQFKVEVAENIKGELQDEVTVNQQGGYEGQNLILVENDHLLKEGESYLFVSRKNEEQDWHTVVPVYGDIMIESEAHKEEMLSKYKKAYQEEIPFE</sequence>
<evidence type="ECO:0000256" key="1">
    <source>
        <dbReference type="SAM" id="Phobius"/>
    </source>
</evidence>
<keyword evidence="1" id="KW-0812">Transmembrane</keyword>
<name>A0A0A8X3Z7_MESS1</name>
<keyword evidence="1" id="KW-1133">Transmembrane helix</keyword>
<dbReference type="AlphaFoldDB" id="A0A0A8X3Z7"/>
<dbReference type="Proteomes" id="UP000031014">
    <property type="component" value="Unassembled WGS sequence"/>
</dbReference>
<evidence type="ECO:0000313" key="2">
    <source>
        <dbReference type="EMBL" id="GAM13954.1"/>
    </source>
</evidence>
<dbReference type="EMBL" id="BASE01000044">
    <property type="protein sequence ID" value="GAM13954.1"/>
    <property type="molecule type" value="Genomic_DNA"/>
</dbReference>
<dbReference type="STRING" id="1321606.SAMD00020551_2101"/>
<evidence type="ECO:0008006" key="4">
    <source>
        <dbReference type="Google" id="ProtNLM"/>
    </source>
</evidence>
<feature type="transmembrane region" description="Helical" evidence="1">
    <location>
        <begin position="41"/>
        <end position="63"/>
    </location>
</feature>
<keyword evidence="3" id="KW-1185">Reference proteome</keyword>
<accession>A0A0A8X3Z7</accession>
<evidence type="ECO:0000313" key="3">
    <source>
        <dbReference type="Proteomes" id="UP000031014"/>
    </source>
</evidence>
<reference evidence="2 3" key="1">
    <citation type="submission" date="2013-06" db="EMBL/GenBank/DDBJ databases">
        <title>Whole genome shotgun sequence of Bacillus selenatarsenatis SF-1.</title>
        <authorList>
            <person name="Kuroda M."/>
            <person name="Sei K."/>
            <person name="Yamashita M."/>
            <person name="Ike M."/>
        </authorList>
    </citation>
    <scope>NUCLEOTIDE SEQUENCE [LARGE SCALE GENOMIC DNA]</scope>
    <source>
        <strain evidence="2 3">SF-1</strain>
    </source>
</reference>
<keyword evidence="1" id="KW-0472">Membrane</keyword>
<protein>
    <recommendedName>
        <fullName evidence="4">DUF4179 domain-containing protein</fullName>
    </recommendedName>
</protein>
<dbReference type="OrthoDB" id="1899479at2"/>
<organism evidence="2 3">
    <name type="scientific">Mesobacillus selenatarsenatis (strain DSM 18680 / JCM 14380 / FERM P-15431 / SF-1)</name>
    <dbReference type="NCBI Taxonomy" id="1321606"/>
    <lineage>
        <taxon>Bacteria</taxon>
        <taxon>Bacillati</taxon>
        <taxon>Bacillota</taxon>
        <taxon>Bacilli</taxon>
        <taxon>Bacillales</taxon>
        <taxon>Bacillaceae</taxon>
        <taxon>Mesobacillus</taxon>
    </lineage>
</organism>
<dbReference type="RefSeq" id="WP_041965758.1">
    <property type="nucleotide sequence ID" value="NZ_BASE01000044.1"/>
</dbReference>
<gene>
    <name evidence="2" type="ORF">SAMD00020551_2101</name>
</gene>
<comment type="caution">
    <text evidence="2">The sequence shown here is derived from an EMBL/GenBank/DDBJ whole genome shotgun (WGS) entry which is preliminary data.</text>
</comment>